<proteinExistence type="predicted"/>
<protein>
    <submittedName>
        <fullName evidence="2">Uncharacterized protein</fullName>
    </submittedName>
</protein>
<evidence type="ECO:0000313" key="2">
    <source>
        <dbReference type="EMBL" id="TDU33729.1"/>
    </source>
</evidence>
<dbReference type="Proteomes" id="UP000294689">
    <property type="component" value="Unassembled WGS sequence"/>
</dbReference>
<dbReference type="AlphaFoldDB" id="A0A4R7PIS7"/>
<dbReference type="EMBL" id="SOBW01000011">
    <property type="protein sequence ID" value="TDU33729.1"/>
    <property type="molecule type" value="Genomic_DNA"/>
</dbReference>
<feature type="transmembrane region" description="Helical" evidence="1">
    <location>
        <begin position="12"/>
        <end position="34"/>
    </location>
</feature>
<organism evidence="2 3">
    <name type="scientific">Gelidibacter sediminis</name>
    <dbReference type="NCBI Taxonomy" id="1608710"/>
    <lineage>
        <taxon>Bacteria</taxon>
        <taxon>Pseudomonadati</taxon>
        <taxon>Bacteroidota</taxon>
        <taxon>Flavobacteriia</taxon>
        <taxon>Flavobacteriales</taxon>
        <taxon>Flavobacteriaceae</taxon>
        <taxon>Gelidibacter</taxon>
    </lineage>
</organism>
<gene>
    <name evidence="2" type="ORF">BXY82_3026</name>
</gene>
<evidence type="ECO:0000313" key="3">
    <source>
        <dbReference type="Proteomes" id="UP000294689"/>
    </source>
</evidence>
<feature type="transmembrane region" description="Helical" evidence="1">
    <location>
        <begin position="46"/>
        <end position="67"/>
    </location>
</feature>
<keyword evidence="3" id="KW-1185">Reference proteome</keyword>
<sequence>MFYKSNKRLFNILIGAALLLLIPLLLQATIGTGIDGDGFNWKLNDFIMMGVLLFGTGLVVELVIRYIKSFKKRIVLIAVIFLLLLLIWIDLAVGIFNISGFSGS</sequence>
<keyword evidence="1" id="KW-0812">Transmembrane</keyword>
<dbReference type="OrthoDB" id="9813621at2"/>
<comment type="caution">
    <text evidence="2">The sequence shown here is derived from an EMBL/GenBank/DDBJ whole genome shotgun (WGS) entry which is preliminary data.</text>
</comment>
<reference evidence="2 3" key="1">
    <citation type="submission" date="2019-03" db="EMBL/GenBank/DDBJ databases">
        <title>Genomic Encyclopedia of Archaeal and Bacterial Type Strains, Phase II (KMG-II): from individual species to whole genera.</title>
        <authorList>
            <person name="Goeker M."/>
        </authorList>
    </citation>
    <scope>NUCLEOTIDE SEQUENCE [LARGE SCALE GENOMIC DNA]</scope>
    <source>
        <strain evidence="2 3">DSM 28135</strain>
    </source>
</reference>
<keyword evidence="1" id="KW-0472">Membrane</keyword>
<evidence type="ECO:0000256" key="1">
    <source>
        <dbReference type="SAM" id="Phobius"/>
    </source>
</evidence>
<dbReference type="RefSeq" id="WP_133759015.1">
    <property type="nucleotide sequence ID" value="NZ_SOBW01000011.1"/>
</dbReference>
<accession>A0A4R7PIS7</accession>
<name>A0A4R7PIS7_9FLAO</name>
<keyword evidence="1" id="KW-1133">Transmembrane helix</keyword>
<feature type="transmembrane region" description="Helical" evidence="1">
    <location>
        <begin position="74"/>
        <end position="98"/>
    </location>
</feature>